<dbReference type="AlphaFoldDB" id="A0A8E5MJR6"/>
<dbReference type="KEGG" id="uvi:66067911"/>
<protein>
    <submittedName>
        <fullName evidence="1">Uncharacterized protein</fullName>
    </submittedName>
</protein>
<name>A0A8E5MJR6_USTVR</name>
<proteinExistence type="predicted"/>
<dbReference type="EMBL" id="CP072758">
    <property type="protein sequence ID" value="QUC22893.1"/>
    <property type="molecule type" value="Genomic_DNA"/>
</dbReference>
<dbReference type="Proteomes" id="UP000027002">
    <property type="component" value="Chromosome 6"/>
</dbReference>
<evidence type="ECO:0000313" key="1">
    <source>
        <dbReference type="EMBL" id="QUC22893.1"/>
    </source>
</evidence>
<organism evidence="1 2">
    <name type="scientific">Ustilaginoidea virens</name>
    <name type="common">Rice false smut fungus</name>
    <name type="synonym">Villosiclava virens</name>
    <dbReference type="NCBI Taxonomy" id="1159556"/>
    <lineage>
        <taxon>Eukaryota</taxon>
        <taxon>Fungi</taxon>
        <taxon>Dikarya</taxon>
        <taxon>Ascomycota</taxon>
        <taxon>Pezizomycotina</taxon>
        <taxon>Sordariomycetes</taxon>
        <taxon>Hypocreomycetidae</taxon>
        <taxon>Hypocreales</taxon>
        <taxon>Clavicipitaceae</taxon>
        <taxon>Ustilaginoidea</taxon>
    </lineage>
</organism>
<gene>
    <name evidence="1" type="ORF">UV8b_07134</name>
</gene>
<evidence type="ECO:0000313" key="2">
    <source>
        <dbReference type="Proteomes" id="UP000027002"/>
    </source>
</evidence>
<sequence>MHSNACFFGQGYKKHELPGRREERLVDHSRACLRKHPSQTVTWRRRNGGRWMNWHTFQYPCDEYAKHAKHLPC</sequence>
<accession>A0A8E5MJR6</accession>
<dbReference type="GeneID" id="66067911"/>
<reference evidence="1" key="1">
    <citation type="submission" date="2020-03" db="EMBL/GenBank/DDBJ databases">
        <title>A mixture of massive structural variations and highly conserved coding sequences in Ustilaginoidea virens genome.</title>
        <authorList>
            <person name="Zhang K."/>
            <person name="Zhao Z."/>
            <person name="Zhang Z."/>
            <person name="Li Y."/>
            <person name="Hsiang T."/>
            <person name="Sun W."/>
        </authorList>
    </citation>
    <scope>NUCLEOTIDE SEQUENCE</scope>
    <source>
        <strain evidence="1">UV-8b</strain>
    </source>
</reference>
<keyword evidence="2" id="KW-1185">Reference proteome</keyword>
<dbReference type="RefSeq" id="XP_043000566.1">
    <property type="nucleotide sequence ID" value="XM_043144631.1"/>
</dbReference>